<dbReference type="PANTHER" id="PTHR13291:SF1">
    <property type="entry name" value="JOSEPHIN-1"/>
    <property type="match status" value="1"/>
</dbReference>
<comment type="catalytic activity">
    <reaction evidence="1">
        <text>Thiol-dependent hydrolysis of ester, thioester, amide, peptide and isopeptide bonds formed by the C-terminal Gly of ubiquitin (a 76-residue protein attached to proteins as an intracellular targeting signal).</text>
        <dbReference type="EC" id="3.4.19.12"/>
    </reaction>
</comment>
<comment type="function">
    <text evidence="13">Deubiquitinates monoubiquitinated probes (in vitro). When ubiquitinated, cleaves 'Lys-63'-linked and 'Lys-48'-linked poly-ubiquitin chains (in vitro), hence may act as a deubiquitinating enzyme. May increase macropinocytosis and suppress clathrin- and caveolae-mediated endocytosis. May enhance membrane dynamics and cell motility independently of its catalytic activity.</text>
</comment>
<organism evidence="19 20">
    <name type="scientific">Phrynocephalus forsythii</name>
    <dbReference type="NCBI Taxonomy" id="171643"/>
    <lineage>
        <taxon>Eukaryota</taxon>
        <taxon>Metazoa</taxon>
        <taxon>Chordata</taxon>
        <taxon>Craniata</taxon>
        <taxon>Vertebrata</taxon>
        <taxon>Euteleostomi</taxon>
        <taxon>Lepidosauria</taxon>
        <taxon>Squamata</taxon>
        <taxon>Bifurcata</taxon>
        <taxon>Unidentata</taxon>
        <taxon>Episquamata</taxon>
        <taxon>Toxicofera</taxon>
        <taxon>Iguania</taxon>
        <taxon>Acrodonta</taxon>
        <taxon>Agamidae</taxon>
        <taxon>Agaminae</taxon>
        <taxon>Phrynocephalus</taxon>
    </lineage>
</organism>
<evidence type="ECO:0000256" key="10">
    <source>
        <dbReference type="ARBA" id="ARBA00022801"/>
    </source>
</evidence>
<dbReference type="EC" id="3.4.19.12" evidence="4"/>
<proteinExistence type="predicted"/>
<keyword evidence="6" id="KW-0963">Cytoplasm</keyword>
<comment type="subcellular location">
    <subcellularLocation>
        <location evidence="2">Cell membrane</location>
    </subcellularLocation>
    <subcellularLocation>
        <location evidence="3">Cytoplasm</location>
    </subcellularLocation>
</comment>
<keyword evidence="20" id="KW-1185">Reference proteome</keyword>
<dbReference type="Proteomes" id="UP001142489">
    <property type="component" value="Unassembled WGS sequence"/>
</dbReference>
<feature type="active site" evidence="17">
    <location>
        <position position="139"/>
    </location>
</feature>
<evidence type="ECO:0000313" key="20">
    <source>
        <dbReference type="Proteomes" id="UP001142489"/>
    </source>
</evidence>
<dbReference type="OrthoDB" id="422700at2759"/>
<dbReference type="SMART" id="SM01246">
    <property type="entry name" value="Josephin"/>
    <property type="match status" value="1"/>
</dbReference>
<dbReference type="PANTHER" id="PTHR13291">
    <property type="entry name" value="JOSEPHIN 1, 2"/>
    <property type="match status" value="1"/>
</dbReference>
<evidence type="ECO:0000259" key="18">
    <source>
        <dbReference type="PROSITE" id="PS50957"/>
    </source>
</evidence>
<evidence type="ECO:0000256" key="3">
    <source>
        <dbReference type="ARBA" id="ARBA00004496"/>
    </source>
</evidence>
<dbReference type="GO" id="GO:0005737">
    <property type="term" value="C:cytoplasm"/>
    <property type="evidence" value="ECO:0007669"/>
    <property type="project" value="UniProtKB-SubCell"/>
</dbReference>
<evidence type="ECO:0000256" key="14">
    <source>
        <dbReference type="ARBA" id="ARBA00038710"/>
    </source>
</evidence>
<comment type="subunit">
    <text evidence="14">Interacts with beta-actin/ACTB.</text>
</comment>
<dbReference type="PROSITE" id="PS50957">
    <property type="entry name" value="JOSEPHIN"/>
    <property type="match status" value="1"/>
</dbReference>
<dbReference type="GO" id="GO:0005886">
    <property type="term" value="C:plasma membrane"/>
    <property type="evidence" value="ECO:0007669"/>
    <property type="project" value="UniProtKB-SubCell"/>
</dbReference>
<keyword evidence="11" id="KW-0832">Ubl conjugation</keyword>
<feature type="active site" evidence="17">
    <location>
        <position position="36"/>
    </location>
</feature>
<evidence type="ECO:0000256" key="2">
    <source>
        <dbReference type="ARBA" id="ARBA00004236"/>
    </source>
</evidence>
<dbReference type="GO" id="GO:0016579">
    <property type="term" value="P:protein deubiquitination"/>
    <property type="evidence" value="ECO:0007669"/>
    <property type="project" value="InterPro"/>
</dbReference>
<reference evidence="19" key="1">
    <citation type="journal article" date="2023" name="DNA Res.">
        <title>Chromosome-level genome assembly of Phrynocephalus forsythii using third-generation DNA sequencing and Hi-C analysis.</title>
        <authorList>
            <person name="Qi Y."/>
            <person name="Zhao W."/>
            <person name="Zhao Y."/>
            <person name="Niu C."/>
            <person name="Cao S."/>
            <person name="Zhang Y."/>
        </authorList>
    </citation>
    <scope>NUCLEOTIDE SEQUENCE</scope>
    <source>
        <tissue evidence="19">Muscle</tissue>
    </source>
</reference>
<keyword evidence="7" id="KW-0597">Phosphoprotein</keyword>
<dbReference type="InterPro" id="IPR040053">
    <property type="entry name" value="JOSD1/2"/>
</dbReference>
<evidence type="ECO:0000256" key="17">
    <source>
        <dbReference type="PROSITE-ProRule" id="PRU00331"/>
    </source>
</evidence>
<comment type="caution">
    <text evidence="19">The sequence shown here is derived from an EMBL/GenBank/DDBJ whole genome shotgun (WGS) entry which is preliminary data.</text>
</comment>
<keyword evidence="12" id="KW-0472">Membrane</keyword>
<dbReference type="FunFam" id="3.90.70.40:FF:000002">
    <property type="entry name" value="josephin-1 isoform X2"/>
    <property type="match status" value="1"/>
</dbReference>
<evidence type="ECO:0000256" key="9">
    <source>
        <dbReference type="ARBA" id="ARBA00022786"/>
    </source>
</evidence>
<keyword evidence="9" id="KW-0833">Ubl conjugation pathway</keyword>
<evidence type="ECO:0000256" key="1">
    <source>
        <dbReference type="ARBA" id="ARBA00000707"/>
    </source>
</evidence>
<evidence type="ECO:0000313" key="19">
    <source>
        <dbReference type="EMBL" id="KAJ7330082.1"/>
    </source>
</evidence>
<sequence length="256" mass="29337">MSCVPWKGDKTKTELPETPQRMPVHIYHEKQHRELCALHALNNVFQDGSAFTRDTLQEIFQRLSPNTMVTPHKKTMLGNGNYDVNVIMAALQTKGYEAVWWDKRRDVNVIALPNVMGFIMNLPSSLCWGPLKLPLKRQHWICVREVGGTYYNLDSKLKVPEWIGGSFCDNSCEERTVNFFWWCLKRWKPIRVGELMHDLQIPCPRTTVLVRVPHQLPVSCDVDNKHSKLLLPGTPEGTSFPLYEGASKAATKYCQG</sequence>
<dbReference type="GO" id="GO:0004843">
    <property type="term" value="F:cysteine-type deubiquitinase activity"/>
    <property type="evidence" value="ECO:0007669"/>
    <property type="project" value="UniProtKB-EC"/>
</dbReference>
<dbReference type="EMBL" id="JAPFRF010000006">
    <property type="protein sequence ID" value="KAJ7330082.1"/>
    <property type="molecule type" value="Genomic_DNA"/>
</dbReference>
<protein>
    <recommendedName>
        <fullName evidence="15">Josephin-1</fullName>
        <ecNumber evidence="4">3.4.19.12</ecNumber>
    </recommendedName>
    <alternativeName>
        <fullName evidence="16">Josephin domain-containing protein 1</fullName>
    </alternativeName>
</protein>
<dbReference type="InterPro" id="IPR006155">
    <property type="entry name" value="Josephin"/>
</dbReference>
<keyword evidence="8" id="KW-0645">Protease</keyword>
<evidence type="ECO:0000256" key="16">
    <source>
        <dbReference type="ARBA" id="ARBA00042189"/>
    </source>
</evidence>
<evidence type="ECO:0000256" key="4">
    <source>
        <dbReference type="ARBA" id="ARBA00012759"/>
    </source>
</evidence>
<feature type="active site" evidence="17">
    <location>
        <position position="154"/>
    </location>
</feature>
<evidence type="ECO:0000256" key="11">
    <source>
        <dbReference type="ARBA" id="ARBA00022843"/>
    </source>
</evidence>
<evidence type="ECO:0000256" key="8">
    <source>
        <dbReference type="ARBA" id="ARBA00022670"/>
    </source>
</evidence>
<name>A0A9Q0XVI1_9SAUR</name>
<keyword evidence="5" id="KW-1003">Cell membrane</keyword>
<evidence type="ECO:0000256" key="5">
    <source>
        <dbReference type="ARBA" id="ARBA00022475"/>
    </source>
</evidence>
<dbReference type="Gene3D" id="3.90.70.40">
    <property type="match status" value="1"/>
</dbReference>
<evidence type="ECO:0000256" key="13">
    <source>
        <dbReference type="ARBA" id="ARBA00037708"/>
    </source>
</evidence>
<evidence type="ECO:0000256" key="15">
    <source>
        <dbReference type="ARBA" id="ARBA00040589"/>
    </source>
</evidence>
<dbReference type="AlphaFoldDB" id="A0A9Q0XVI1"/>
<evidence type="ECO:0000256" key="7">
    <source>
        <dbReference type="ARBA" id="ARBA00022553"/>
    </source>
</evidence>
<evidence type="ECO:0000256" key="6">
    <source>
        <dbReference type="ARBA" id="ARBA00022490"/>
    </source>
</evidence>
<feature type="domain" description="Josephin" evidence="18">
    <location>
        <begin position="23"/>
        <end position="208"/>
    </location>
</feature>
<dbReference type="GO" id="GO:0006508">
    <property type="term" value="P:proteolysis"/>
    <property type="evidence" value="ECO:0007669"/>
    <property type="project" value="UniProtKB-KW"/>
</dbReference>
<gene>
    <name evidence="19" type="ORF">JRQ81_016256</name>
</gene>
<keyword evidence="10 17" id="KW-0378">Hydrolase</keyword>
<dbReference type="Pfam" id="PF02099">
    <property type="entry name" value="Josephin"/>
    <property type="match status" value="1"/>
</dbReference>
<accession>A0A9Q0XVI1</accession>
<evidence type="ECO:0000256" key="12">
    <source>
        <dbReference type="ARBA" id="ARBA00023136"/>
    </source>
</evidence>